<sequence>MNTAIGSNALHAAVAEKKIKLIKILLQGGTDVNGRAYDGKTALMIACCYIREEDHDGDISEIIRLLLENKTDPNLQDLKGRSALMYALVYLAPITTVKLLLKYGADPYICDKYDKNAFCFISKTYWSQYMELLRPYVRPKKRLLSRVASAIVDDHVDIDEVRPFYESDTKDKNAHHPKYQKNINILSMCSTFEKITNETTDVNMSQQCAVAMNCLLSIQTVAKHTIIDDDVVFEKVSQIHGCQVKHNLCETELKAYQNTEALLLTTQEEGVHGRKQRQARAYSLHGDNLQIPASVFGRRQSCPEAKADQTSNKNTIYMTDGKNKCVRNSNIDVSSVDKKFLTNGVLRFAPKLPPIKTSFK</sequence>
<dbReference type="AlphaFoldDB" id="A0A6J8B8U3"/>
<dbReference type="InterPro" id="IPR036770">
    <property type="entry name" value="Ankyrin_rpt-contain_sf"/>
</dbReference>
<evidence type="ECO:0000256" key="1">
    <source>
        <dbReference type="ARBA" id="ARBA00010029"/>
    </source>
</evidence>
<dbReference type="SUPFAM" id="SSF48403">
    <property type="entry name" value="Ankyrin repeat"/>
    <property type="match status" value="1"/>
</dbReference>
<keyword evidence="6" id="KW-1185">Reference proteome</keyword>
<dbReference type="Pfam" id="PF00023">
    <property type="entry name" value="Ank"/>
    <property type="match status" value="1"/>
</dbReference>
<feature type="repeat" description="ANK" evidence="4">
    <location>
        <begin position="5"/>
        <end position="37"/>
    </location>
</feature>
<organism evidence="5 6">
    <name type="scientific">Mytilus coruscus</name>
    <name type="common">Sea mussel</name>
    <dbReference type="NCBI Taxonomy" id="42192"/>
    <lineage>
        <taxon>Eukaryota</taxon>
        <taxon>Metazoa</taxon>
        <taxon>Spiralia</taxon>
        <taxon>Lophotrochozoa</taxon>
        <taxon>Mollusca</taxon>
        <taxon>Bivalvia</taxon>
        <taxon>Autobranchia</taxon>
        <taxon>Pteriomorphia</taxon>
        <taxon>Mytilida</taxon>
        <taxon>Mytiloidea</taxon>
        <taxon>Mytilidae</taxon>
        <taxon>Mytilinae</taxon>
        <taxon>Mytilus</taxon>
    </lineage>
</organism>
<keyword evidence="3 4" id="KW-0040">ANK repeat</keyword>
<dbReference type="InterPro" id="IPR002110">
    <property type="entry name" value="Ankyrin_rpt"/>
</dbReference>
<protein>
    <submittedName>
        <fullName evidence="5">Uncharacterized protein</fullName>
    </submittedName>
</protein>
<dbReference type="PANTHER" id="PTHR24156">
    <property type="entry name" value="ANK_REP_REGION DOMAIN-CONTAINING PROTEIN"/>
    <property type="match status" value="1"/>
</dbReference>
<dbReference type="Proteomes" id="UP000507470">
    <property type="component" value="Unassembled WGS sequence"/>
</dbReference>
<evidence type="ECO:0000256" key="3">
    <source>
        <dbReference type="ARBA" id="ARBA00023043"/>
    </source>
</evidence>
<dbReference type="PROSITE" id="PS50088">
    <property type="entry name" value="ANK_REPEAT"/>
    <property type="match status" value="1"/>
</dbReference>
<name>A0A6J8B8U3_MYTCO</name>
<evidence type="ECO:0000313" key="5">
    <source>
        <dbReference type="EMBL" id="CAC5378397.1"/>
    </source>
</evidence>
<evidence type="ECO:0000256" key="2">
    <source>
        <dbReference type="ARBA" id="ARBA00022737"/>
    </source>
</evidence>
<accession>A0A6J8B8U3</accession>
<proteinExistence type="inferred from homology"/>
<comment type="similarity">
    <text evidence="1">Belongs to the ANKRD34 family.</text>
</comment>
<dbReference type="OrthoDB" id="539213at2759"/>
<keyword evidence="2" id="KW-0677">Repeat</keyword>
<gene>
    <name evidence="5" type="ORF">MCOR_14608</name>
</gene>
<dbReference type="Pfam" id="PF12796">
    <property type="entry name" value="Ank_2"/>
    <property type="match status" value="1"/>
</dbReference>
<evidence type="ECO:0000256" key="4">
    <source>
        <dbReference type="PROSITE-ProRule" id="PRU00023"/>
    </source>
</evidence>
<dbReference type="Gene3D" id="1.25.40.20">
    <property type="entry name" value="Ankyrin repeat-containing domain"/>
    <property type="match status" value="1"/>
</dbReference>
<reference evidence="5 6" key="1">
    <citation type="submission" date="2020-06" db="EMBL/GenBank/DDBJ databases">
        <authorList>
            <person name="Li R."/>
            <person name="Bekaert M."/>
        </authorList>
    </citation>
    <scope>NUCLEOTIDE SEQUENCE [LARGE SCALE GENOMIC DNA]</scope>
    <source>
        <strain evidence="6">wild</strain>
    </source>
</reference>
<dbReference type="SMART" id="SM00248">
    <property type="entry name" value="ANK"/>
    <property type="match status" value="3"/>
</dbReference>
<dbReference type="PANTHER" id="PTHR24156:SF3">
    <property type="entry name" value="ANKYRIN REPEAT DOMAIN-CONTAINING PROTEIN 34C-LIKE"/>
    <property type="match status" value="1"/>
</dbReference>
<dbReference type="EMBL" id="CACVKT020002568">
    <property type="protein sequence ID" value="CAC5378397.1"/>
    <property type="molecule type" value="Genomic_DNA"/>
</dbReference>
<dbReference type="PROSITE" id="PS50297">
    <property type="entry name" value="ANK_REP_REGION"/>
    <property type="match status" value="1"/>
</dbReference>
<evidence type="ECO:0000313" key="6">
    <source>
        <dbReference type="Proteomes" id="UP000507470"/>
    </source>
</evidence>
<dbReference type="InterPro" id="IPR042637">
    <property type="entry name" value="AN34A/B/C"/>
</dbReference>